<organism evidence="9 10">
    <name type="scientific">Cymbomonas tetramitiformis</name>
    <dbReference type="NCBI Taxonomy" id="36881"/>
    <lineage>
        <taxon>Eukaryota</taxon>
        <taxon>Viridiplantae</taxon>
        <taxon>Chlorophyta</taxon>
        <taxon>Pyramimonadophyceae</taxon>
        <taxon>Pyramimonadales</taxon>
        <taxon>Pyramimonadaceae</taxon>
        <taxon>Cymbomonas</taxon>
    </lineage>
</organism>
<evidence type="ECO:0000256" key="5">
    <source>
        <dbReference type="ARBA" id="ARBA00023136"/>
    </source>
</evidence>
<dbReference type="SMART" id="SM00054">
    <property type="entry name" value="EFh"/>
    <property type="match status" value="2"/>
</dbReference>
<dbReference type="PROSITE" id="PS00018">
    <property type="entry name" value="EF_HAND_1"/>
    <property type="match status" value="1"/>
</dbReference>
<comment type="subcellular location">
    <subcellularLocation>
        <location evidence="1">Membrane</location>
        <topology evidence="1">Multi-pass membrane protein</topology>
    </subcellularLocation>
</comment>
<evidence type="ECO:0000256" key="3">
    <source>
        <dbReference type="ARBA" id="ARBA00022837"/>
    </source>
</evidence>
<dbReference type="GO" id="GO:0005509">
    <property type="term" value="F:calcium ion binding"/>
    <property type="evidence" value="ECO:0007669"/>
    <property type="project" value="InterPro"/>
</dbReference>
<comment type="caution">
    <text evidence="9">The sequence shown here is derived from an EMBL/GenBank/DDBJ whole genome shotgun (WGS) entry which is preliminary data.</text>
</comment>
<evidence type="ECO:0000256" key="2">
    <source>
        <dbReference type="ARBA" id="ARBA00022692"/>
    </source>
</evidence>
<dbReference type="GO" id="GO:0005248">
    <property type="term" value="F:voltage-gated sodium channel activity"/>
    <property type="evidence" value="ECO:0007669"/>
    <property type="project" value="TreeGrafter"/>
</dbReference>
<keyword evidence="4 7" id="KW-1133">Transmembrane helix</keyword>
<reference evidence="9 10" key="1">
    <citation type="journal article" date="2015" name="Genome Biol. Evol.">
        <title>Comparative Genomics of a Bacterivorous Green Alga Reveals Evolutionary Causalities and Consequences of Phago-Mixotrophic Mode of Nutrition.</title>
        <authorList>
            <person name="Burns J.A."/>
            <person name="Paasch A."/>
            <person name="Narechania A."/>
            <person name="Kim E."/>
        </authorList>
    </citation>
    <scope>NUCLEOTIDE SEQUENCE [LARGE SCALE GENOMIC DNA]</scope>
    <source>
        <strain evidence="9 10">PLY_AMNH</strain>
    </source>
</reference>
<feature type="transmembrane region" description="Helical" evidence="7">
    <location>
        <begin position="73"/>
        <end position="90"/>
    </location>
</feature>
<feature type="region of interest" description="Disordered" evidence="6">
    <location>
        <begin position="1"/>
        <end position="51"/>
    </location>
</feature>
<dbReference type="Pfam" id="PF13833">
    <property type="entry name" value="EF-hand_8"/>
    <property type="match status" value="1"/>
</dbReference>
<dbReference type="Pfam" id="PF00520">
    <property type="entry name" value="Ion_trans"/>
    <property type="match status" value="1"/>
</dbReference>
<dbReference type="Gene3D" id="1.20.120.350">
    <property type="entry name" value="Voltage-gated potassium channels. Chain C"/>
    <property type="match status" value="1"/>
</dbReference>
<dbReference type="CDD" id="cd00051">
    <property type="entry name" value="EFh"/>
    <property type="match status" value="1"/>
</dbReference>
<dbReference type="InterPro" id="IPR011992">
    <property type="entry name" value="EF-hand-dom_pair"/>
</dbReference>
<dbReference type="AlphaFoldDB" id="A0AAE0BNB4"/>
<feature type="compositionally biased region" description="Polar residues" evidence="6">
    <location>
        <begin position="18"/>
        <end position="27"/>
    </location>
</feature>
<dbReference type="Gene3D" id="1.10.287.70">
    <property type="match status" value="1"/>
</dbReference>
<proteinExistence type="predicted"/>
<evidence type="ECO:0000313" key="10">
    <source>
        <dbReference type="Proteomes" id="UP001190700"/>
    </source>
</evidence>
<feature type="domain" description="EF-hand" evidence="8">
    <location>
        <begin position="320"/>
        <end position="355"/>
    </location>
</feature>
<dbReference type="PANTHER" id="PTHR10037">
    <property type="entry name" value="VOLTAGE-GATED CATION CHANNEL CALCIUM AND SODIUM"/>
    <property type="match status" value="1"/>
</dbReference>
<evidence type="ECO:0000256" key="7">
    <source>
        <dbReference type="SAM" id="Phobius"/>
    </source>
</evidence>
<dbReference type="PROSITE" id="PS50222">
    <property type="entry name" value="EF_HAND_2"/>
    <property type="match status" value="2"/>
</dbReference>
<evidence type="ECO:0000256" key="6">
    <source>
        <dbReference type="SAM" id="MobiDB-lite"/>
    </source>
</evidence>
<accession>A0AAE0BNB4</accession>
<dbReference type="InterPro" id="IPR018247">
    <property type="entry name" value="EF_Hand_1_Ca_BS"/>
</dbReference>
<evidence type="ECO:0000259" key="8">
    <source>
        <dbReference type="PROSITE" id="PS50222"/>
    </source>
</evidence>
<dbReference type="EMBL" id="LGRX02033836">
    <property type="protein sequence ID" value="KAK3239743.1"/>
    <property type="molecule type" value="Genomic_DNA"/>
</dbReference>
<feature type="transmembrane region" description="Helical" evidence="7">
    <location>
        <begin position="252"/>
        <end position="272"/>
    </location>
</feature>
<evidence type="ECO:0000256" key="1">
    <source>
        <dbReference type="ARBA" id="ARBA00004141"/>
    </source>
</evidence>
<feature type="region of interest" description="Disordered" evidence="6">
    <location>
        <begin position="449"/>
        <end position="495"/>
    </location>
</feature>
<feature type="transmembrane region" description="Helical" evidence="7">
    <location>
        <begin position="142"/>
        <end position="164"/>
    </location>
</feature>
<dbReference type="InterPro" id="IPR002048">
    <property type="entry name" value="EF_hand_dom"/>
</dbReference>
<name>A0AAE0BNB4_9CHLO</name>
<dbReference type="SUPFAM" id="SSF81324">
    <property type="entry name" value="Voltage-gated potassium channels"/>
    <property type="match status" value="1"/>
</dbReference>
<dbReference type="GO" id="GO:0001518">
    <property type="term" value="C:voltage-gated sodium channel complex"/>
    <property type="evidence" value="ECO:0007669"/>
    <property type="project" value="TreeGrafter"/>
</dbReference>
<feature type="domain" description="EF-hand" evidence="8">
    <location>
        <begin position="358"/>
        <end position="393"/>
    </location>
</feature>
<evidence type="ECO:0000256" key="4">
    <source>
        <dbReference type="ARBA" id="ARBA00022989"/>
    </source>
</evidence>
<gene>
    <name evidence="9" type="ORF">CYMTET_50353</name>
</gene>
<dbReference type="Gene3D" id="1.10.238.10">
    <property type="entry name" value="EF-hand"/>
    <property type="match status" value="1"/>
</dbReference>
<dbReference type="Proteomes" id="UP001190700">
    <property type="component" value="Unassembled WGS sequence"/>
</dbReference>
<dbReference type="InterPro" id="IPR043203">
    <property type="entry name" value="VGCC_Ca_Na"/>
</dbReference>
<sequence length="495" mass="54908">MAKVIPTSPDSPGEKGTNGMSGANELSSFKEGTPNLHTPPSPSQSSQENKALAEHKALLNETIFAVVSKDWRFETWALVVIIFNACWIGVDVDYNPENNDESKVPSDVFVAVDNVFCVCFTSEIIIRLLAYKKAADFFKDPVLKYWNLFDLTLVLMMVVETWILGVAGGELDLSKLSTLRLMRLLRISRVFRMVPELGMMVKSMAAAIRSVSSTFVLIIGIMYVFGIIFTQWGKNSNKTPHDIDMEEYFGNIPSSFLTLMQILVFDDTFMIIRACMDDTPYIGWLCILFMIIGAFTILNMLIGVLCEVVADTTTTEKEKILRVKVNEEVAHMDEDGSGTISRKEFEGVGIPLLEKIGLSRESLESAFDIIDIDKSGDVHLHEFVTMLFKLYKPPESRDLVLIQKQLDCFENSLADKIDQVFEERTIMFAQLMSDDGGKDAQKPVLPLPAIGAPSGTKDEDSDMLPCNGEAAGTPIPGQTEGDDIWHGNHGGQADA</sequence>
<evidence type="ECO:0000313" key="9">
    <source>
        <dbReference type="EMBL" id="KAK3239743.1"/>
    </source>
</evidence>
<feature type="transmembrane region" description="Helical" evidence="7">
    <location>
        <begin position="110"/>
        <end position="130"/>
    </location>
</feature>
<protein>
    <recommendedName>
        <fullName evidence="8">EF-hand domain-containing protein</fullName>
    </recommendedName>
</protein>
<dbReference type="InterPro" id="IPR027359">
    <property type="entry name" value="Volt_channel_dom_sf"/>
</dbReference>
<feature type="transmembrane region" description="Helical" evidence="7">
    <location>
        <begin position="284"/>
        <end position="305"/>
    </location>
</feature>
<keyword evidence="2 7" id="KW-0812">Transmembrane</keyword>
<dbReference type="PANTHER" id="PTHR10037:SF62">
    <property type="entry name" value="SODIUM CHANNEL PROTEIN 60E"/>
    <property type="match status" value="1"/>
</dbReference>
<keyword evidence="5 7" id="KW-0472">Membrane</keyword>
<keyword evidence="10" id="KW-1185">Reference proteome</keyword>
<dbReference type="SUPFAM" id="SSF47473">
    <property type="entry name" value="EF-hand"/>
    <property type="match status" value="1"/>
</dbReference>
<feature type="transmembrane region" description="Helical" evidence="7">
    <location>
        <begin position="213"/>
        <end position="232"/>
    </location>
</feature>
<keyword evidence="3" id="KW-0106">Calcium</keyword>
<dbReference type="InterPro" id="IPR005821">
    <property type="entry name" value="Ion_trans_dom"/>
</dbReference>